<reference evidence="3" key="1">
    <citation type="submission" date="2016-11" db="UniProtKB">
        <authorList>
            <consortium name="WormBaseParasite"/>
        </authorList>
    </citation>
    <scope>IDENTIFICATION</scope>
</reference>
<name>A0A1I7X4Z2_HETBA</name>
<feature type="domain" description="Tc3 transposase DNA binding" evidence="1">
    <location>
        <begin position="26"/>
        <end position="71"/>
    </location>
</feature>
<dbReference type="AlphaFoldDB" id="A0A1I7X4Z2"/>
<sequence length="96" mass="11048">MRSLKLEYHVANMPFVDQCRKAKMARGSLLNDIEKGQNLTFSDVGLNRTEIEKKVSRSRTAVANFLRASGEYEIKKSAERLTKLGKREKRRITMMA</sequence>
<proteinExistence type="predicted"/>
<dbReference type="Gene3D" id="1.10.10.60">
    <property type="entry name" value="Homeodomain-like"/>
    <property type="match status" value="1"/>
</dbReference>
<dbReference type="GO" id="GO:0003677">
    <property type="term" value="F:DNA binding"/>
    <property type="evidence" value="ECO:0007669"/>
    <property type="project" value="InterPro"/>
</dbReference>
<evidence type="ECO:0000313" key="2">
    <source>
        <dbReference type="Proteomes" id="UP000095283"/>
    </source>
</evidence>
<evidence type="ECO:0000259" key="1">
    <source>
        <dbReference type="Pfam" id="PF11427"/>
    </source>
</evidence>
<dbReference type="Pfam" id="PF11427">
    <property type="entry name" value="HTH_Tnp_Tc3_1"/>
    <property type="match status" value="1"/>
</dbReference>
<evidence type="ECO:0000313" key="3">
    <source>
        <dbReference type="WBParaSite" id="Hba_12660"/>
    </source>
</evidence>
<dbReference type="WBParaSite" id="Hba_12660">
    <property type="protein sequence ID" value="Hba_12660"/>
    <property type="gene ID" value="Hba_12660"/>
</dbReference>
<protein>
    <submittedName>
        <fullName evidence="3">HTH_Tnp_Tc3_1 domain-containing protein</fullName>
    </submittedName>
</protein>
<dbReference type="InterPro" id="IPR025898">
    <property type="entry name" value="Tc3_transposase_DNA-bd_dom"/>
</dbReference>
<dbReference type="Proteomes" id="UP000095283">
    <property type="component" value="Unplaced"/>
</dbReference>
<organism evidence="2 3">
    <name type="scientific">Heterorhabditis bacteriophora</name>
    <name type="common">Entomopathogenic nematode worm</name>
    <dbReference type="NCBI Taxonomy" id="37862"/>
    <lineage>
        <taxon>Eukaryota</taxon>
        <taxon>Metazoa</taxon>
        <taxon>Ecdysozoa</taxon>
        <taxon>Nematoda</taxon>
        <taxon>Chromadorea</taxon>
        <taxon>Rhabditida</taxon>
        <taxon>Rhabditina</taxon>
        <taxon>Rhabditomorpha</taxon>
        <taxon>Strongyloidea</taxon>
        <taxon>Heterorhabditidae</taxon>
        <taxon>Heterorhabditis</taxon>
    </lineage>
</organism>
<accession>A0A1I7X4Z2</accession>
<keyword evidence="2" id="KW-1185">Reference proteome</keyword>